<sequence>MLKKVVSVGKLSVLPSSPLCFHHRGGAVLKQSSSSPVSQSIAVSLPKLKLYQQSFASAAAVSSSSLFQSTIYQKVNEMSAAVSPQTHVLKRFYCSQNVDPDFIIKKLWIDDVRNVKFDLKVFLTGTPLKSLVSRIQNILPKEVSIESLTMMPLSRGAYITLKYHKSLTFKDVMMCIIGNAYLYNLRFYCSVVSGAMETSHYKINTSKTLFVKCVGSAHDGDIHNLLGTCGIIKKMKRIDIPSFGKFKLGTYFLVTFKDHQQAIRALKCMDKSDFGDCYLFVKQYESLLEIMVLISLLVLIILIRTNQFIRQVFGDEYLKSIGIDDSKLQKVSKLFGI</sequence>
<evidence type="ECO:0000313" key="3">
    <source>
        <dbReference type="Proteomes" id="UP000007797"/>
    </source>
</evidence>
<proteinExistence type="predicted"/>
<evidence type="ECO:0008006" key="4">
    <source>
        <dbReference type="Google" id="ProtNLM"/>
    </source>
</evidence>
<dbReference type="GO" id="GO:0003676">
    <property type="term" value="F:nucleic acid binding"/>
    <property type="evidence" value="ECO:0007669"/>
    <property type="project" value="InterPro"/>
</dbReference>
<organism evidence="2 3">
    <name type="scientific">Cavenderia fasciculata</name>
    <name type="common">Slime mold</name>
    <name type="synonym">Dictyostelium fasciculatum</name>
    <dbReference type="NCBI Taxonomy" id="261658"/>
    <lineage>
        <taxon>Eukaryota</taxon>
        <taxon>Amoebozoa</taxon>
        <taxon>Evosea</taxon>
        <taxon>Eumycetozoa</taxon>
        <taxon>Dictyostelia</taxon>
        <taxon>Acytosteliales</taxon>
        <taxon>Cavenderiaceae</taxon>
        <taxon>Cavenderia</taxon>
    </lineage>
</organism>
<dbReference type="KEGG" id="dfa:DFA_00779"/>
<dbReference type="EMBL" id="GL883010">
    <property type="protein sequence ID" value="EGG20912.1"/>
    <property type="molecule type" value="Genomic_DNA"/>
</dbReference>
<dbReference type="InterPro" id="IPR035979">
    <property type="entry name" value="RBD_domain_sf"/>
</dbReference>
<keyword evidence="3" id="KW-1185">Reference proteome</keyword>
<keyword evidence="1" id="KW-1133">Transmembrane helix</keyword>
<keyword evidence="1" id="KW-0812">Transmembrane</keyword>
<name>F4PTT3_CACFS</name>
<reference evidence="3" key="1">
    <citation type="journal article" date="2011" name="Genome Res.">
        <title>Phylogeny-wide analysis of social amoeba genomes highlights ancient origins for complex intercellular communication.</title>
        <authorList>
            <person name="Heidel A.J."/>
            <person name="Lawal H.M."/>
            <person name="Felder M."/>
            <person name="Schilde C."/>
            <person name="Helps N.R."/>
            <person name="Tunggal B."/>
            <person name="Rivero F."/>
            <person name="John U."/>
            <person name="Schleicher M."/>
            <person name="Eichinger L."/>
            <person name="Platzer M."/>
            <person name="Noegel A.A."/>
            <person name="Schaap P."/>
            <person name="Gloeckner G."/>
        </authorList>
    </citation>
    <scope>NUCLEOTIDE SEQUENCE [LARGE SCALE GENOMIC DNA]</scope>
    <source>
        <strain evidence="3">SH3</strain>
    </source>
</reference>
<protein>
    <recommendedName>
        <fullName evidence="4">RRM domain-containing protein</fullName>
    </recommendedName>
</protein>
<dbReference type="RefSeq" id="XP_004358762.1">
    <property type="nucleotide sequence ID" value="XM_004358705.1"/>
</dbReference>
<dbReference type="InterPro" id="IPR012677">
    <property type="entry name" value="Nucleotide-bd_a/b_plait_sf"/>
</dbReference>
<dbReference type="Gene3D" id="3.30.70.330">
    <property type="match status" value="1"/>
</dbReference>
<dbReference type="Proteomes" id="UP000007797">
    <property type="component" value="Unassembled WGS sequence"/>
</dbReference>
<gene>
    <name evidence="2" type="ORF">DFA_00779</name>
</gene>
<dbReference type="GeneID" id="14873819"/>
<dbReference type="AlphaFoldDB" id="F4PTT3"/>
<accession>F4PTT3</accession>
<evidence type="ECO:0000313" key="2">
    <source>
        <dbReference type="EMBL" id="EGG20912.1"/>
    </source>
</evidence>
<evidence type="ECO:0000256" key="1">
    <source>
        <dbReference type="SAM" id="Phobius"/>
    </source>
</evidence>
<feature type="transmembrane region" description="Helical" evidence="1">
    <location>
        <begin position="286"/>
        <end position="303"/>
    </location>
</feature>
<keyword evidence="1" id="KW-0472">Membrane</keyword>
<dbReference type="CDD" id="cd00590">
    <property type="entry name" value="RRM_SF"/>
    <property type="match status" value="1"/>
</dbReference>
<dbReference type="SUPFAM" id="SSF54928">
    <property type="entry name" value="RNA-binding domain, RBD"/>
    <property type="match status" value="1"/>
</dbReference>